<dbReference type="OrthoDB" id="1699231at2759"/>
<dbReference type="PANTHER" id="PTHR31503:SF20">
    <property type="entry name" value="CA(2+)_H(+) EXCHANGER, PUTATIVE (EUROFUNG)-RELATED"/>
    <property type="match status" value="1"/>
</dbReference>
<evidence type="ECO:0000256" key="2">
    <source>
        <dbReference type="ARBA" id="ARBA00008170"/>
    </source>
</evidence>
<evidence type="ECO:0000256" key="4">
    <source>
        <dbReference type="ARBA" id="ARBA00022692"/>
    </source>
</evidence>
<feature type="transmembrane region" description="Helical" evidence="9">
    <location>
        <begin position="499"/>
        <end position="516"/>
    </location>
</feature>
<name>A0A8H5BPV3_9AGAR</name>
<feature type="compositionally biased region" description="Low complexity" evidence="8">
    <location>
        <begin position="1"/>
        <end position="17"/>
    </location>
</feature>
<dbReference type="InterPro" id="IPR004713">
    <property type="entry name" value="CaH_exchang"/>
</dbReference>
<dbReference type="EMBL" id="JAACJJ010000014">
    <property type="protein sequence ID" value="KAF5327153.1"/>
    <property type="molecule type" value="Genomic_DNA"/>
</dbReference>
<evidence type="ECO:0000256" key="5">
    <source>
        <dbReference type="ARBA" id="ARBA00022989"/>
    </source>
</evidence>
<reference evidence="11 12" key="1">
    <citation type="journal article" date="2020" name="ISME J.">
        <title>Uncovering the hidden diversity of litter-decomposition mechanisms in mushroom-forming fungi.</title>
        <authorList>
            <person name="Floudas D."/>
            <person name="Bentzer J."/>
            <person name="Ahren D."/>
            <person name="Johansson T."/>
            <person name="Persson P."/>
            <person name="Tunlid A."/>
        </authorList>
    </citation>
    <scope>NUCLEOTIDE SEQUENCE [LARGE SCALE GENOMIC DNA]</scope>
    <source>
        <strain evidence="11 12">CBS 101986</strain>
    </source>
</reference>
<feature type="transmembrane region" description="Helical" evidence="9">
    <location>
        <begin position="86"/>
        <end position="107"/>
    </location>
</feature>
<evidence type="ECO:0000256" key="8">
    <source>
        <dbReference type="SAM" id="MobiDB-lite"/>
    </source>
</evidence>
<organism evidence="11 12">
    <name type="scientific">Psilocybe cf. subviscida</name>
    <dbReference type="NCBI Taxonomy" id="2480587"/>
    <lineage>
        <taxon>Eukaryota</taxon>
        <taxon>Fungi</taxon>
        <taxon>Dikarya</taxon>
        <taxon>Basidiomycota</taxon>
        <taxon>Agaricomycotina</taxon>
        <taxon>Agaricomycetes</taxon>
        <taxon>Agaricomycetidae</taxon>
        <taxon>Agaricales</taxon>
        <taxon>Agaricineae</taxon>
        <taxon>Strophariaceae</taxon>
        <taxon>Psilocybe</taxon>
    </lineage>
</organism>
<accession>A0A8H5BPV3</accession>
<evidence type="ECO:0000256" key="9">
    <source>
        <dbReference type="SAM" id="Phobius"/>
    </source>
</evidence>
<keyword evidence="5 9" id="KW-1133">Transmembrane helix</keyword>
<feature type="region of interest" description="Disordered" evidence="8">
    <location>
        <begin position="1"/>
        <end position="31"/>
    </location>
</feature>
<dbReference type="GO" id="GO:0015369">
    <property type="term" value="F:calcium:proton antiporter activity"/>
    <property type="evidence" value="ECO:0007669"/>
    <property type="project" value="TreeGrafter"/>
</dbReference>
<feature type="transmembrane region" description="Helical" evidence="9">
    <location>
        <begin position="586"/>
        <end position="605"/>
    </location>
</feature>
<evidence type="ECO:0000256" key="1">
    <source>
        <dbReference type="ARBA" id="ARBA00004127"/>
    </source>
</evidence>
<dbReference type="AlphaFoldDB" id="A0A8H5BPV3"/>
<feature type="region of interest" description="Disordered" evidence="8">
    <location>
        <begin position="296"/>
        <end position="316"/>
    </location>
</feature>
<feature type="domain" description="Sodium/calcium exchanger membrane region" evidence="10">
    <location>
        <begin position="119"/>
        <end position="280"/>
    </location>
</feature>
<feature type="domain" description="Sodium/calcium exchanger membrane region" evidence="10">
    <location>
        <begin position="467"/>
        <end position="603"/>
    </location>
</feature>
<comment type="subcellular location">
    <subcellularLocation>
        <location evidence="1">Endomembrane system</location>
        <topology evidence="1">Multi-pass membrane protein</topology>
    </subcellularLocation>
</comment>
<evidence type="ECO:0000313" key="12">
    <source>
        <dbReference type="Proteomes" id="UP000567179"/>
    </source>
</evidence>
<comment type="caution">
    <text evidence="11">The sequence shown here is derived from an EMBL/GenBank/DDBJ whole genome shotgun (WGS) entry which is preliminary data.</text>
</comment>
<evidence type="ECO:0000256" key="3">
    <source>
        <dbReference type="ARBA" id="ARBA00022448"/>
    </source>
</evidence>
<evidence type="ECO:0000313" key="11">
    <source>
        <dbReference type="EMBL" id="KAF5327153.1"/>
    </source>
</evidence>
<evidence type="ECO:0000256" key="7">
    <source>
        <dbReference type="ARBA" id="ARBA00023136"/>
    </source>
</evidence>
<protein>
    <recommendedName>
        <fullName evidence="10">Sodium/calcium exchanger membrane region domain-containing protein</fullName>
    </recommendedName>
</protein>
<dbReference type="PANTHER" id="PTHR31503">
    <property type="entry name" value="VACUOLAR CALCIUM ION TRANSPORTER"/>
    <property type="match status" value="1"/>
</dbReference>
<keyword evidence="12" id="KW-1185">Reference proteome</keyword>
<feature type="transmembrane region" description="Helical" evidence="9">
    <location>
        <begin position="461"/>
        <end position="479"/>
    </location>
</feature>
<sequence length="619" mass="67319">MSANLSHPNPTSSMSSRSSHERVSSVAGTDPNLSTCSLDSASYLVGQGDFVEGASRGYLPSFHSASTPNPKSSATQPRTRLQSMFLGWRVVVGSWFNVLLVLIPLAWTTTWTLKSSHSLTFTFCILAMIPLVRLHELSTKELSNRIGGSRTGLLNASMSNFVEVVVAISALRKCELRVVQSTLMGSMLSKLLLVLGLCFFAGGLRFSEQGFDPTATHVNSSLLSLSVGALLLPAAYHFTLGNAANWEASDDQKRNILHMSHGLSIVLIFIYVGYLIFQLWSHTHLYNDQHNKKSDRLSASFRDKRTRRKQKHAASALGMPLKQTESLPDLLHHRQQHQSYAQAFDAALPLNPPRRPFAASTISSRSSHSDIVLSSRTDSPLGIQRAPYFSTSSLRSGSTSRVVSSEISLGGYSMTRDNNSSGLSNSSTVYNHEGERLMTAVEMSASDVPSADIGGKKEPQLSWFLTIFLLVVVTGSVAVTVDWLVEAMDEISMTISKQWVGLILLPAISSIAAVKVSVKDELTLSISVAVGSTIQTALLVIPFTVILAWVTDKPLSLLMDPFQSMVLYIAVNTMGYVVADGKSNWLEGIILICLYIIIAVSFWFYPGSDLALGTCIASS</sequence>
<feature type="transmembrane region" description="Helical" evidence="9">
    <location>
        <begin position="562"/>
        <end position="579"/>
    </location>
</feature>
<feature type="transmembrane region" description="Helical" evidence="9">
    <location>
        <begin position="113"/>
        <end position="132"/>
    </location>
</feature>
<keyword evidence="3" id="KW-0813">Transport</keyword>
<dbReference type="InterPro" id="IPR044880">
    <property type="entry name" value="NCX_ion-bd_dom_sf"/>
</dbReference>
<dbReference type="GO" id="GO:0000329">
    <property type="term" value="C:fungal-type vacuole membrane"/>
    <property type="evidence" value="ECO:0007669"/>
    <property type="project" value="TreeGrafter"/>
</dbReference>
<dbReference type="GO" id="GO:0012505">
    <property type="term" value="C:endomembrane system"/>
    <property type="evidence" value="ECO:0007669"/>
    <property type="project" value="UniProtKB-SubCell"/>
</dbReference>
<evidence type="ECO:0000256" key="6">
    <source>
        <dbReference type="ARBA" id="ARBA00023065"/>
    </source>
</evidence>
<comment type="similarity">
    <text evidence="2">Belongs to the Ca(2+):cation antiporter (CaCA) (TC 2.A.19) family.</text>
</comment>
<dbReference type="Gene3D" id="1.20.1420.30">
    <property type="entry name" value="NCX, central ion-binding region"/>
    <property type="match status" value="2"/>
</dbReference>
<keyword evidence="7 9" id="KW-0472">Membrane</keyword>
<proteinExistence type="inferred from homology"/>
<keyword evidence="4 9" id="KW-0812">Transmembrane</keyword>
<gene>
    <name evidence="11" type="ORF">D9619_004894</name>
</gene>
<keyword evidence="6" id="KW-0406">Ion transport</keyword>
<feature type="transmembrane region" description="Helical" evidence="9">
    <location>
        <begin position="183"/>
        <end position="206"/>
    </location>
</feature>
<evidence type="ECO:0000259" key="10">
    <source>
        <dbReference type="Pfam" id="PF01699"/>
    </source>
</evidence>
<feature type="transmembrane region" description="Helical" evidence="9">
    <location>
        <begin position="218"/>
        <end position="236"/>
    </location>
</feature>
<feature type="transmembrane region" description="Helical" evidence="9">
    <location>
        <begin position="528"/>
        <end position="550"/>
    </location>
</feature>
<dbReference type="InterPro" id="IPR004837">
    <property type="entry name" value="NaCa_Exmemb"/>
</dbReference>
<dbReference type="Proteomes" id="UP000567179">
    <property type="component" value="Unassembled WGS sequence"/>
</dbReference>
<feature type="transmembrane region" description="Helical" evidence="9">
    <location>
        <begin position="256"/>
        <end position="277"/>
    </location>
</feature>
<dbReference type="Pfam" id="PF01699">
    <property type="entry name" value="Na_Ca_ex"/>
    <property type="match status" value="2"/>
</dbReference>
<feature type="transmembrane region" description="Helical" evidence="9">
    <location>
        <begin position="153"/>
        <end position="171"/>
    </location>
</feature>
<dbReference type="GO" id="GO:0006874">
    <property type="term" value="P:intracellular calcium ion homeostasis"/>
    <property type="evidence" value="ECO:0007669"/>
    <property type="project" value="TreeGrafter"/>
</dbReference>